<organism evidence="3 4">
    <name type="scientific">Aedoeadaptatus coxii</name>
    <dbReference type="NCBI Taxonomy" id="755172"/>
    <lineage>
        <taxon>Bacteria</taxon>
        <taxon>Bacillati</taxon>
        <taxon>Bacillota</taxon>
        <taxon>Tissierellia</taxon>
        <taxon>Tissierellales</taxon>
        <taxon>Peptoniphilaceae</taxon>
        <taxon>Aedoeadaptatus</taxon>
    </lineage>
</organism>
<evidence type="ECO:0000259" key="2">
    <source>
        <dbReference type="Pfam" id="PF13240"/>
    </source>
</evidence>
<feature type="transmembrane region" description="Helical" evidence="1">
    <location>
        <begin position="133"/>
        <end position="157"/>
    </location>
</feature>
<keyword evidence="4" id="KW-1185">Reference proteome</keyword>
<feature type="domain" description="Zinc-ribbon" evidence="2">
    <location>
        <begin position="2"/>
        <end position="22"/>
    </location>
</feature>
<dbReference type="PATRIC" id="fig|755172.3.peg.179"/>
<protein>
    <recommendedName>
        <fullName evidence="2">Zinc-ribbon domain-containing protein</fullName>
    </recommendedName>
</protein>
<evidence type="ECO:0000313" key="4">
    <source>
        <dbReference type="Proteomes" id="UP000070442"/>
    </source>
</evidence>
<dbReference type="AlphaFoldDB" id="A0A134AL72"/>
<dbReference type="RefSeq" id="WP_068366341.1">
    <property type="nucleotide sequence ID" value="NZ_CAMQER010000001.1"/>
</dbReference>
<feature type="transmembrane region" description="Helical" evidence="1">
    <location>
        <begin position="97"/>
        <end position="112"/>
    </location>
</feature>
<dbReference type="InterPro" id="IPR026870">
    <property type="entry name" value="Zinc_ribbon_dom"/>
</dbReference>
<evidence type="ECO:0000313" key="3">
    <source>
        <dbReference type="EMBL" id="KXB68473.1"/>
    </source>
</evidence>
<evidence type="ECO:0000256" key="1">
    <source>
        <dbReference type="SAM" id="Phobius"/>
    </source>
</evidence>
<dbReference type="EMBL" id="LSDG01000002">
    <property type="protein sequence ID" value="KXB68473.1"/>
    <property type="molecule type" value="Genomic_DNA"/>
</dbReference>
<feature type="transmembrane region" description="Helical" evidence="1">
    <location>
        <begin position="69"/>
        <end position="91"/>
    </location>
</feature>
<keyword evidence="1" id="KW-0812">Transmembrane</keyword>
<reference evidence="4" key="1">
    <citation type="submission" date="2016-01" db="EMBL/GenBank/DDBJ databases">
        <authorList>
            <person name="Mitreva M."/>
            <person name="Pepin K.H."/>
            <person name="Mihindukulasuriya K.A."/>
            <person name="Fulton R."/>
            <person name="Fronick C."/>
            <person name="O'Laughlin M."/>
            <person name="Miner T."/>
            <person name="Herter B."/>
            <person name="Rosa B.A."/>
            <person name="Cordes M."/>
            <person name="Tomlinson C."/>
            <person name="Wollam A."/>
            <person name="Palsikar V.B."/>
            <person name="Mardis E.R."/>
            <person name="Wilson R.K."/>
        </authorList>
    </citation>
    <scope>NUCLEOTIDE SEQUENCE [LARGE SCALE GENOMIC DNA]</scope>
    <source>
        <strain evidence="4">DNF00729</strain>
    </source>
</reference>
<proteinExistence type="predicted"/>
<sequence length="167" mass="19112">MHCTHCGKAVDPNDRFCTHCGQANPSYGEDARESSDDHFKTQAYDNYQNTPPYAPLNQDYPQRPRKFNWGAFTFTVAWGIGNNCYICLLALIPGLNIIMSFIAGFMGNQWAMENNTYRDMEEFSKIQQTWNRAGFIFFIIAVIPAAFFMFIGFMTLMSAPALNNNWL</sequence>
<comment type="caution">
    <text evidence="3">The sequence shown here is derived from an EMBL/GenBank/DDBJ whole genome shotgun (WGS) entry which is preliminary data.</text>
</comment>
<keyword evidence="1" id="KW-1133">Transmembrane helix</keyword>
<dbReference type="OrthoDB" id="9815959at2"/>
<keyword evidence="1" id="KW-0472">Membrane</keyword>
<accession>A0A134AL72</accession>
<dbReference type="Pfam" id="PF13240">
    <property type="entry name" value="Zn_Ribbon_1"/>
    <property type="match status" value="1"/>
</dbReference>
<dbReference type="STRING" id="755172.HMPREF1863_00186"/>
<gene>
    <name evidence="3" type="ORF">HMPREF1863_00186</name>
</gene>
<name>A0A134AL72_9FIRM</name>
<dbReference type="Proteomes" id="UP000070442">
    <property type="component" value="Unassembled WGS sequence"/>
</dbReference>